<organism evidence="2 3">
    <name type="scientific">Diaporthe helianthi</name>
    <dbReference type="NCBI Taxonomy" id="158607"/>
    <lineage>
        <taxon>Eukaryota</taxon>
        <taxon>Fungi</taxon>
        <taxon>Dikarya</taxon>
        <taxon>Ascomycota</taxon>
        <taxon>Pezizomycotina</taxon>
        <taxon>Sordariomycetes</taxon>
        <taxon>Sordariomycetidae</taxon>
        <taxon>Diaporthales</taxon>
        <taxon>Diaporthaceae</taxon>
        <taxon>Diaporthe</taxon>
    </lineage>
</organism>
<feature type="region of interest" description="Disordered" evidence="1">
    <location>
        <begin position="344"/>
        <end position="366"/>
    </location>
</feature>
<name>A0A2P5IFM1_DIAHE</name>
<sequence>TTQSRRSVATADVPNGAIIALKYTDSLSRADTLMAGGRPGRPPGRPRGSGGRPRGTGRRLGRPRRDSDSTVASVDLTLIEYVPELSILKPAPSSTDFPTFVLDDAVIYRKDADGNLVVANVCNVNLDGPLIVRGKLEVEDEHRPFLRKISKRTAHIEVPMCCGYSIGYGPWPAVWASGKAGWYEINPAEEYKAMYDYMCEGITLYYKIMDAYVSMSETAPKAKKYRAWQTPIEKILLKYSVALGDGATLLEVQKRCQKHAPFLLAHLEQENDFNWKPTSFRKWLFATNEELVKRLEEAHKKAPAPAGGPVEMPAADAANLKGESNDMAHNSPFQMSVVADRSRGSTFRAQRQSTDNDVPMEDAPLRRSDTYVPPPAIPWSRHAQPAAPSTPAPGFQFMRPQTEQQDSLELVLEVLEEILEEHGRDMQRIGEGKVHSHLYMKCTITPYNAAREVTHFHAKALIQKLPPKWKSSPFWSWLTGVVDQPFAPTRFTVDQINQVRRRKKLGKSSSKSKSDREDEIRGPRGAGKRWPPNTLTPRTGILAPSTGRKRPAVYYSDDEDERVRKAARTSQDLEDEDENENEDAGDDDTTDDADIPARTNAVLTTPTPAPALETARLVVRAERVPSMSPSGPNGTWTCEEDSCNYIVRSAEEPEGKDLIAKHFQEHANRAAKLDLALSEGTRNHMPVKYAYFPPSFFVYVIVEEPSGGLPHATEPRS</sequence>
<feature type="region of interest" description="Disordered" evidence="1">
    <location>
        <begin position="498"/>
        <end position="594"/>
    </location>
</feature>
<comment type="caution">
    <text evidence="2">The sequence shown here is derived from an EMBL/GenBank/DDBJ whole genome shotgun (WGS) entry which is preliminary data.</text>
</comment>
<dbReference type="Proteomes" id="UP000094444">
    <property type="component" value="Unassembled WGS sequence"/>
</dbReference>
<dbReference type="OrthoDB" id="5382953at2759"/>
<feature type="region of interest" description="Disordered" evidence="1">
    <location>
        <begin position="30"/>
        <end position="69"/>
    </location>
</feature>
<dbReference type="InParanoid" id="A0A2P5IFM1"/>
<feature type="compositionally biased region" description="Acidic residues" evidence="1">
    <location>
        <begin position="572"/>
        <end position="594"/>
    </location>
</feature>
<dbReference type="STRING" id="158607.A0A2P5IFM1"/>
<feature type="compositionally biased region" description="Polar residues" evidence="1">
    <location>
        <begin position="344"/>
        <end position="356"/>
    </location>
</feature>
<feature type="non-terminal residue" evidence="2">
    <location>
        <position position="1"/>
    </location>
</feature>
<evidence type="ECO:0000256" key="1">
    <source>
        <dbReference type="SAM" id="MobiDB-lite"/>
    </source>
</evidence>
<keyword evidence="3" id="KW-1185">Reference proteome</keyword>
<dbReference type="AlphaFoldDB" id="A0A2P5IFM1"/>
<reference evidence="2" key="1">
    <citation type="submission" date="2017-09" db="EMBL/GenBank/DDBJ databases">
        <title>Polyketide synthases of a Diaporthe helianthi virulent isolate.</title>
        <authorList>
            <person name="Baroncelli R."/>
        </authorList>
    </citation>
    <scope>NUCLEOTIDE SEQUENCE [LARGE SCALE GENOMIC DNA]</scope>
    <source>
        <strain evidence="2">7/96</strain>
    </source>
</reference>
<proteinExistence type="predicted"/>
<protein>
    <submittedName>
        <fullName evidence="2">Defective in methylation-7</fullName>
    </submittedName>
</protein>
<evidence type="ECO:0000313" key="2">
    <source>
        <dbReference type="EMBL" id="POS81299.1"/>
    </source>
</evidence>
<evidence type="ECO:0000313" key="3">
    <source>
        <dbReference type="Proteomes" id="UP000094444"/>
    </source>
</evidence>
<dbReference type="EMBL" id="MAVT02000012">
    <property type="protein sequence ID" value="POS81299.1"/>
    <property type="molecule type" value="Genomic_DNA"/>
</dbReference>
<accession>A0A2P5IFM1</accession>
<gene>
    <name evidence="2" type="ORF">DHEL01_v200312</name>
</gene>
<feature type="compositionally biased region" description="Basic and acidic residues" evidence="1">
    <location>
        <begin position="512"/>
        <end position="522"/>
    </location>
</feature>